<accession>A0ACC2NMY3</accession>
<evidence type="ECO:0000313" key="2">
    <source>
        <dbReference type="Proteomes" id="UP001239111"/>
    </source>
</evidence>
<keyword evidence="2" id="KW-1185">Reference proteome</keyword>
<comment type="caution">
    <text evidence="1">The sequence shown here is derived from an EMBL/GenBank/DDBJ whole genome shotgun (WGS) entry which is preliminary data.</text>
</comment>
<evidence type="ECO:0000313" key="1">
    <source>
        <dbReference type="EMBL" id="KAJ8672624.1"/>
    </source>
</evidence>
<gene>
    <name evidence="1" type="ORF">QAD02_003883</name>
</gene>
<reference evidence="1" key="1">
    <citation type="submission" date="2023-04" db="EMBL/GenBank/DDBJ databases">
        <title>A chromosome-level genome assembly of the parasitoid wasp Eretmocerus hayati.</title>
        <authorList>
            <person name="Zhong Y."/>
            <person name="Liu S."/>
            <person name="Liu Y."/>
        </authorList>
    </citation>
    <scope>NUCLEOTIDE SEQUENCE</scope>
    <source>
        <strain evidence="1">ZJU_SS_LIU_2023</strain>
    </source>
</reference>
<organism evidence="1 2">
    <name type="scientific">Eretmocerus hayati</name>
    <dbReference type="NCBI Taxonomy" id="131215"/>
    <lineage>
        <taxon>Eukaryota</taxon>
        <taxon>Metazoa</taxon>
        <taxon>Ecdysozoa</taxon>
        <taxon>Arthropoda</taxon>
        <taxon>Hexapoda</taxon>
        <taxon>Insecta</taxon>
        <taxon>Pterygota</taxon>
        <taxon>Neoptera</taxon>
        <taxon>Endopterygota</taxon>
        <taxon>Hymenoptera</taxon>
        <taxon>Apocrita</taxon>
        <taxon>Proctotrupomorpha</taxon>
        <taxon>Chalcidoidea</taxon>
        <taxon>Aphelinidae</taxon>
        <taxon>Aphelininae</taxon>
        <taxon>Eretmocerus</taxon>
    </lineage>
</organism>
<name>A0ACC2NMY3_9HYME</name>
<dbReference type="Proteomes" id="UP001239111">
    <property type="component" value="Chromosome 3"/>
</dbReference>
<dbReference type="EMBL" id="CM056743">
    <property type="protein sequence ID" value="KAJ8672624.1"/>
    <property type="molecule type" value="Genomic_DNA"/>
</dbReference>
<proteinExistence type="predicted"/>
<sequence>MSSNDEFDDSSSWESVSDNADEQNEANDVDSSNESGSDESSGSSASESTSDEDDDSEDEEERSAYNDALRSDPEFWEAILDNELDSMKRFIDKGFDVNKYNELCLFFTVAAGNLDMTKILIDAGAKLDIVNKHKTGVMNRAIQGIEDTNKRFAMVKLLIHSGYNVKNDAHLRLSHVHDAVCREDVELIKFLANAGASVDRINSDGDTPLLIALKYNFEPDVSLNLAKCLIELGADVNIKDKKGLTCLHWSAMLDSNAVEATRMLLEAGAQVNCISNDGSTPLARAASSNDRDLIKLMIDAGADVNFTKTLDNSALMCAVVGSHSDAVELLLQSGADLEIEGPDGKYDIFACAAFRITKKNDDGYIEILKLFLNHDAYKRRSKHEKSMVFRDILRGGILKAVNLFIENGTKLEDCGVRFPLHAAACNSNAEVLEFLLKTYLFDIDELDKDGCSSLFTACSQKNSACVKLLLEWGADVELPMTIPQINVVMSPLCATVLKKNQKILDLLLSAGAKPNPNAGNDDDSEFYVDTRKKNPINSCLHAQSILFASYLGWVKMDPDYKWFRMTYCSEATDKCLAELEVLKTHVLYGSVTLYDFLKGDDVTGFICNNDVIDKFNSMNVVESFPIYGRQLSLCHSMACIKKVVMDEAVEGLNRILGGCFRDHYLILRHIMLQLKMRDLRNLCNI</sequence>
<protein>
    <submittedName>
        <fullName evidence="1">Uncharacterized protein</fullName>
    </submittedName>
</protein>